<proteinExistence type="predicted"/>
<accession>A0A645DDV3</accession>
<reference evidence="1" key="1">
    <citation type="submission" date="2019-08" db="EMBL/GenBank/DDBJ databases">
        <authorList>
            <person name="Kucharzyk K."/>
            <person name="Murdoch R.W."/>
            <person name="Higgins S."/>
            <person name="Loffler F."/>
        </authorList>
    </citation>
    <scope>NUCLEOTIDE SEQUENCE</scope>
</reference>
<dbReference type="AlphaFoldDB" id="A0A645DDV3"/>
<sequence length="141" mass="16807">MIKDLLRRTASFLILNIAFDEESGEPFNLVKRQVVPFQLHRPVHIRRICLIEQLRISIRAQNESFQSTVAFSDFLYDLPIFRVESDIRFEGYLTLMLYRIALRLICSIIQTVIIQYSSHVSLLIQLYYNYHIIIFYYANQL</sequence>
<dbReference type="EMBL" id="VSSQ01035252">
    <property type="protein sequence ID" value="MPM87429.1"/>
    <property type="molecule type" value="Genomic_DNA"/>
</dbReference>
<protein>
    <submittedName>
        <fullName evidence="1">Uncharacterized protein</fullName>
    </submittedName>
</protein>
<evidence type="ECO:0000313" key="1">
    <source>
        <dbReference type="EMBL" id="MPM87429.1"/>
    </source>
</evidence>
<name>A0A645DDV3_9ZZZZ</name>
<comment type="caution">
    <text evidence="1">The sequence shown here is derived from an EMBL/GenBank/DDBJ whole genome shotgun (WGS) entry which is preliminary data.</text>
</comment>
<gene>
    <name evidence="1" type="ORF">SDC9_134525</name>
</gene>
<organism evidence="1">
    <name type="scientific">bioreactor metagenome</name>
    <dbReference type="NCBI Taxonomy" id="1076179"/>
    <lineage>
        <taxon>unclassified sequences</taxon>
        <taxon>metagenomes</taxon>
        <taxon>ecological metagenomes</taxon>
    </lineage>
</organism>